<keyword evidence="11" id="KW-1185">Reference proteome</keyword>
<evidence type="ECO:0000256" key="5">
    <source>
        <dbReference type="ARBA" id="ARBA00022741"/>
    </source>
</evidence>
<accession>A0A8T0H5G1</accession>
<evidence type="ECO:0000313" key="10">
    <source>
        <dbReference type="EMBL" id="KAG0565388.1"/>
    </source>
</evidence>
<dbReference type="InterPro" id="IPR047117">
    <property type="entry name" value="PERK1-13-like"/>
</dbReference>
<dbReference type="Pfam" id="PF00069">
    <property type="entry name" value="Pkinase"/>
    <property type="match status" value="1"/>
</dbReference>
<name>A0A8T0H5G1_CERPU</name>
<keyword evidence="7" id="KW-1133">Transmembrane helix</keyword>
<dbReference type="Gene3D" id="1.10.510.10">
    <property type="entry name" value="Transferase(Phosphotransferase) domain 1"/>
    <property type="match status" value="1"/>
</dbReference>
<dbReference type="InterPro" id="IPR000719">
    <property type="entry name" value="Prot_kinase_dom"/>
</dbReference>
<protein>
    <recommendedName>
        <fullName evidence="2">non-specific serine/threonine protein kinase</fullName>
        <ecNumber evidence="2">2.7.11.1</ecNumber>
    </recommendedName>
</protein>
<keyword evidence="6" id="KW-0067">ATP-binding</keyword>
<dbReference type="EC" id="2.7.11.1" evidence="2"/>
<keyword evidence="5" id="KW-0547">Nucleotide-binding</keyword>
<keyword evidence="8" id="KW-0472">Membrane</keyword>
<evidence type="ECO:0000256" key="2">
    <source>
        <dbReference type="ARBA" id="ARBA00012513"/>
    </source>
</evidence>
<dbReference type="PROSITE" id="PS00108">
    <property type="entry name" value="PROTEIN_KINASE_ST"/>
    <property type="match status" value="1"/>
</dbReference>
<evidence type="ECO:0000256" key="1">
    <source>
        <dbReference type="ARBA" id="ARBA00004162"/>
    </source>
</evidence>
<dbReference type="InterPro" id="IPR008271">
    <property type="entry name" value="Ser/Thr_kinase_AS"/>
</dbReference>
<comment type="subcellular location">
    <subcellularLocation>
        <location evidence="1">Cell membrane</location>
        <topology evidence="1">Single-pass membrane protein</topology>
    </subcellularLocation>
</comment>
<keyword evidence="4" id="KW-0812">Transmembrane</keyword>
<dbReference type="GO" id="GO:0005886">
    <property type="term" value="C:plasma membrane"/>
    <property type="evidence" value="ECO:0007669"/>
    <property type="project" value="UniProtKB-SubCell"/>
</dbReference>
<reference evidence="10" key="1">
    <citation type="submission" date="2020-06" db="EMBL/GenBank/DDBJ databases">
        <title>WGS assembly of Ceratodon purpureus strain R40.</title>
        <authorList>
            <person name="Carey S.B."/>
            <person name="Jenkins J."/>
            <person name="Shu S."/>
            <person name="Lovell J.T."/>
            <person name="Sreedasyam A."/>
            <person name="Maumus F."/>
            <person name="Tiley G.P."/>
            <person name="Fernandez-Pozo N."/>
            <person name="Barry K."/>
            <person name="Chen C."/>
            <person name="Wang M."/>
            <person name="Lipzen A."/>
            <person name="Daum C."/>
            <person name="Saski C.A."/>
            <person name="Payton A.C."/>
            <person name="Mcbreen J.C."/>
            <person name="Conrad R.E."/>
            <person name="Kollar L.M."/>
            <person name="Olsson S."/>
            <person name="Huttunen S."/>
            <person name="Landis J.B."/>
            <person name="Wickett N.J."/>
            <person name="Johnson M.G."/>
            <person name="Rensing S.A."/>
            <person name="Grimwood J."/>
            <person name="Schmutz J."/>
            <person name="Mcdaniel S.F."/>
        </authorList>
    </citation>
    <scope>NUCLEOTIDE SEQUENCE</scope>
    <source>
        <strain evidence="10">R40</strain>
    </source>
</reference>
<evidence type="ECO:0000256" key="8">
    <source>
        <dbReference type="ARBA" id="ARBA00023136"/>
    </source>
</evidence>
<dbReference type="PANTHER" id="PTHR47982">
    <property type="entry name" value="PROLINE-RICH RECEPTOR-LIKE PROTEIN KINASE PERK4"/>
    <property type="match status" value="1"/>
</dbReference>
<feature type="domain" description="Protein kinase" evidence="9">
    <location>
        <begin position="1"/>
        <end position="140"/>
    </location>
</feature>
<gene>
    <name evidence="10" type="ORF">KC19_8G186500</name>
</gene>
<sequence>MYCVCAGALKMGMFEWESLQFCFSSWADSCQGKRGGSSVSTSHLYRLHVVWLLLQQLWRLEHLHTGCTPRIIHSDIKSENILLIKAMVAKVADFGLSMLGADQDINWKTHVTTKVVHAPIWRRPSKHVECSRSPQKSTIN</sequence>
<dbReference type="PROSITE" id="PS50011">
    <property type="entry name" value="PROTEIN_KINASE_DOM"/>
    <property type="match status" value="1"/>
</dbReference>
<evidence type="ECO:0000259" key="9">
    <source>
        <dbReference type="PROSITE" id="PS50011"/>
    </source>
</evidence>
<dbReference type="AlphaFoldDB" id="A0A8T0H5G1"/>
<keyword evidence="3" id="KW-0808">Transferase</keyword>
<organism evidence="10 11">
    <name type="scientific">Ceratodon purpureus</name>
    <name type="common">Fire moss</name>
    <name type="synonym">Dicranum purpureum</name>
    <dbReference type="NCBI Taxonomy" id="3225"/>
    <lineage>
        <taxon>Eukaryota</taxon>
        <taxon>Viridiplantae</taxon>
        <taxon>Streptophyta</taxon>
        <taxon>Embryophyta</taxon>
        <taxon>Bryophyta</taxon>
        <taxon>Bryophytina</taxon>
        <taxon>Bryopsida</taxon>
        <taxon>Dicranidae</taxon>
        <taxon>Pseudoditrichales</taxon>
        <taxon>Ditrichaceae</taxon>
        <taxon>Ceratodon</taxon>
    </lineage>
</organism>
<dbReference type="Proteomes" id="UP000822688">
    <property type="component" value="Chromosome 8"/>
</dbReference>
<evidence type="ECO:0000256" key="3">
    <source>
        <dbReference type="ARBA" id="ARBA00022679"/>
    </source>
</evidence>
<proteinExistence type="predicted"/>
<dbReference type="EMBL" id="CM026429">
    <property type="protein sequence ID" value="KAG0565388.1"/>
    <property type="molecule type" value="Genomic_DNA"/>
</dbReference>
<dbReference type="GO" id="GO:0005524">
    <property type="term" value="F:ATP binding"/>
    <property type="evidence" value="ECO:0007669"/>
    <property type="project" value="UniProtKB-KW"/>
</dbReference>
<comment type="caution">
    <text evidence="10">The sequence shown here is derived from an EMBL/GenBank/DDBJ whole genome shotgun (WGS) entry which is preliminary data.</text>
</comment>
<dbReference type="SUPFAM" id="SSF56112">
    <property type="entry name" value="Protein kinase-like (PK-like)"/>
    <property type="match status" value="1"/>
</dbReference>
<evidence type="ECO:0000256" key="6">
    <source>
        <dbReference type="ARBA" id="ARBA00022840"/>
    </source>
</evidence>
<evidence type="ECO:0000256" key="4">
    <source>
        <dbReference type="ARBA" id="ARBA00022692"/>
    </source>
</evidence>
<dbReference type="GO" id="GO:0004674">
    <property type="term" value="F:protein serine/threonine kinase activity"/>
    <property type="evidence" value="ECO:0007669"/>
    <property type="project" value="UniProtKB-EC"/>
</dbReference>
<evidence type="ECO:0000256" key="7">
    <source>
        <dbReference type="ARBA" id="ARBA00022989"/>
    </source>
</evidence>
<evidence type="ECO:0000313" key="11">
    <source>
        <dbReference type="Proteomes" id="UP000822688"/>
    </source>
</evidence>
<dbReference type="InterPro" id="IPR011009">
    <property type="entry name" value="Kinase-like_dom_sf"/>
</dbReference>